<keyword evidence="1" id="KW-1133">Transmembrane helix</keyword>
<dbReference type="PANTHER" id="PTHR33121">
    <property type="entry name" value="CYCLIC DI-GMP PHOSPHODIESTERASE PDEF"/>
    <property type="match status" value="1"/>
</dbReference>
<dbReference type="InterPro" id="IPR035919">
    <property type="entry name" value="EAL_sf"/>
</dbReference>
<evidence type="ECO:0000313" key="4">
    <source>
        <dbReference type="Proteomes" id="UP000256899"/>
    </source>
</evidence>
<dbReference type="AlphaFoldDB" id="A0A3E0U191"/>
<dbReference type="PROSITE" id="PS51257">
    <property type="entry name" value="PROKAR_LIPOPROTEIN"/>
    <property type="match status" value="1"/>
</dbReference>
<dbReference type="InterPro" id="IPR048614">
    <property type="entry name" value="CSS_CxxC"/>
</dbReference>
<dbReference type="CDD" id="cd01948">
    <property type="entry name" value="EAL"/>
    <property type="match status" value="1"/>
</dbReference>
<keyword evidence="1" id="KW-0472">Membrane</keyword>
<proteinExistence type="predicted"/>
<comment type="caution">
    <text evidence="3">The sequence shown here is derived from an EMBL/GenBank/DDBJ whole genome shotgun (WGS) entry which is preliminary data.</text>
</comment>
<reference evidence="4" key="1">
    <citation type="submission" date="2018-08" db="EMBL/GenBank/DDBJ databases">
        <title>Thalassotalea euphylliae genome.</title>
        <authorList>
            <person name="Summers S."/>
            <person name="Rice S.A."/>
            <person name="Freckelton M.L."/>
            <person name="Nedved B.T."/>
            <person name="Hadfield M.G."/>
        </authorList>
    </citation>
    <scope>NUCLEOTIDE SEQUENCE [LARGE SCALE GENOMIC DNA]</scope>
    <source>
        <strain evidence="4">H3</strain>
    </source>
</reference>
<keyword evidence="1" id="KW-0812">Transmembrane</keyword>
<protein>
    <submittedName>
        <fullName evidence="3">EAL domain-containing protein</fullName>
    </submittedName>
</protein>
<sequence>MKLYRPWTSLFIIVACIAVTLGFHHHIAGYYVKHAIDAELEYLIGKLDSHVTEAIRLNDEFTEELAFDCSISDIEKMQRVAFTSPHVRLFEVHIAGGKECSSHGLAVEQDEKASWKNLRDNIFIGSELNKINHTHDLTVIYQGEGFNLIADIEPIHIPKAFCENCAVLKVQLGSFDILVSDLNHLAEDLSLSSFIYSEQYPFSLSLAVSKNYLSPVEHWSGGISLGIGFLIGILLVMGMQWLLSQNQTLEALIKQGLDKHEFKPFYQPIVHSKSGKIVGCEVLVRWVKKDGTIIPPYQFIPFAEDSGLILPITEQLLYRVVRDIQTLNWGDTDKFMSVNIVPEHLQNDDLFHTIESLKNDHWQYHNLSLEITERRKIEDLAQAKKTLEKFYDVGIELKLDDAGTGYGGFAYVQELKISTIKIDKMFIDVIGTDDMKNSVLSSIIAFANEASSMKTIAEGVETREQVELLAKHGVYKIQGYVYAKPMPIEELVEWKKIAKNLIAMASH</sequence>
<evidence type="ECO:0000313" key="3">
    <source>
        <dbReference type="EMBL" id="REL30721.1"/>
    </source>
</evidence>
<feature type="transmembrane region" description="Helical" evidence="1">
    <location>
        <begin position="219"/>
        <end position="243"/>
    </location>
</feature>
<dbReference type="PANTHER" id="PTHR33121:SF56">
    <property type="entry name" value="SIGNALLING PROTEIN WITH EAL AND C2 DOMAINS"/>
    <property type="match status" value="1"/>
</dbReference>
<dbReference type="Proteomes" id="UP000256899">
    <property type="component" value="Unassembled WGS sequence"/>
</dbReference>
<organism evidence="3 4">
    <name type="scientific">Thalassotalea euphylliae</name>
    <dbReference type="NCBI Taxonomy" id="1655234"/>
    <lineage>
        <taxon>Bacteria</taxon>
        <taxon>Pseudomonadati</taxon>
        <taxon>Pseudomonadota</taxon>
        <taxon>Gammaproteobacteria</taxon>
        <taxon>Alteromonadales</taxon>
        <taxon>Colwelliaceae</taxon>
        <taxon>Thalassotalea</taxon>
    </lineage>
</organism>
<accession>A0A3E0U191</accession>
<evidence type="ECO:0000259" key="2">
    <source>
        <dbReference type="PROSITE" id="PS50883"/>
    </source>
</evidence>
<dbReference type="EMBL" id="QUOT01000001">
    <property type="protein sequence ID" value="REL30721.1"/>
    <property type="molecule type" value="Genomic_DNA"/>
</dbReference>
<dbReference type="SMART" id="SM00052">
    <property type="entry name" value="EAL"/>
    <property type="match status" value="1"/>
</dbReference>
<dbReference type="GO" id="GO:0071111">
    <property type="term" value="F:cyclic-guanylate-specific phosphodiesterase activity"/>
    <property type="evidence" value="ECO:0007669"/>
    <property type="project" value="InterPro"/>
</dbReference>
<gene>
    <name evidence="3" type="ORF">DXX94_08330</name>
</gene>
<evidence type="ECO:0000256" key="1">
    <source>
        <dbReference type="SAM" id="Phobius"/>
    </source>
</evidence>
<dbReference type="Pfam" id="PF20982">
    <property type="entry name" value="CSS_CxxC"/>
    <property type="match status" value="1"/>
</dbReference>
<name>A0A3E0U191_9GAMM</name>
<feature type="transmembrane region" description="Helical" evidence="1">
    <location>
        <begin position="6"/>
        <end position="23"/>
    </location>
</feature>
<dbReference type="InterPro" id="IPR050706">
    <property type="entry name" value="Cyclic-di-GMP_PDE-like"/>
</dbReference>
<dbReference type="Pfam" id="PF00563">
    <property type="entry name" value="EAL"/>
    <property type="match status" value="1"/>
</dbReference>
<dbReference type="Gene3D" id="3.20.20.450">
    <property type="entry name" value="EAL domain"/>
    <property type="match status" value="1"/>
</dbReference>
<keyword evidence="4" id="KW-1185">Reference proteome</keyword>
<dbReference type="SUPFAM" id="SSF141868">
    <property type="entry name" value="EAL domain-like"/>
    <property type="match status" value="1"/>
</dbReference>
<dbReference type="PROSITE" id="PS50883">
    <property type="entry name" value="EAL"/>
    <property type="match status" value="1"/>
</dbReference>
<feature type="domain" description="EAL" evidence="2">
    <location>
        <begin position="246"/>
        <end position="499"/>
    </location>
</feature>
<dbReference type="InterPro" id="IPR001633">
    <property type="entry name" value="EAL_dom"/>
</dbReference>
<dbReference type="RefSeq" id="WP_116015134.1">
    <property type="nucleotide sequence ID" value="NZ_QUOT01000001.1"/>
</dbReference>